<dbReference type="GO" id="GO:0043546">
    <property type="term" value="F:molybdopterin cofactor binding"/>
    <property type="evidence" value="ECO:0007669"/>
    <property type="project" value="TreeGrafter"/>
</dbReference>
<dbReference type="GO" id="GO:0030151">
    <property type="term" value="F:molybdenum ion binding"/>
    <property type="evidence" value="ECO:0007669"/>
    <property type="project" value="InterPro"/>
</dbReference>
<keyword evidence="1" id="KW-1133">Transmembrane helix</keyword>
<dbReference type="InterPro" id="IPR014756">
    <property type="entry name" value="Ig_E-set"/>
</dbReference>
<protein>
    <submittedName>
        <fullName evidence="3">Moybdenum cofactor oxidoreductase, dimerization</fullName>
    </submittedName>
</protein>
<keyword evidence="1" id="KW-0812">Transmembrane</keyword>
<keyword evidence="4" id="KW-1185">Reference proteome</keyword>
<dbReference type="PANTHER" id="PTHR19372:SF7">
    <property type="entry name" value="SULFITE OXIDASE, MITOCHONDRIAL"/>
    <property type="match status" value="1"/>
</dbReference>
<feature type="transmembrane region" description="Helical" evidence="1">
    <location>
        <begin position="138"/>
        <end position="157"/>
    </location>
</feature>
<dbReference type="GO" id="GO:0020037">
    <property type="term" value="F:heme binding"/>
    <property type="evidence" value="ECO:0007669"/>
    <property type="project" value="TreeGrafter"/>
</dbReference>
<dbReference type="Pfam" id="PF03404">
    <property type="entry name" value="Mo-co_dimer"/>
    <property type="match status" value="1"/>
</dbReference>
<dbReference type="Gene3D" id="3.90.420.10">
    <property type="entry name" value="Oxidoreductase, molybdopterin-binding domain"/>
    <property type="match status" value="1"/>
</dbReference>
<dbReference type="PANTHER" id="PTHR19372">
    <property type="entry name" value="SULFITE REDUCTASE"/>
    <property type="match status" value="1"/>
</dbReference>
<organism evidence="3 4">
    <name type="scientific">Dillenia turbinata</name>
    <dbReference type="NCBI Taxonomy" id="194707"/>
    <lineage>
        <taxon>Eukaryota</taxon>
        <taxon>Viridiplantae</taxon>
        <taxon>Streptophyta</taxon>
        <taxon>Embryophyta</taxon>
        <taxon>Tracheophyta</taxon>
        <taxon>Spermatophyta</taxon>
        <taxon>Magnoliopsida</taxon>
        <taxon>eudicotyledons</taxon>
        <taxon>Gunneridae</taxon>
        <taxon>Pentapetalae</taxon>
        <taxon>Dilleniales</taxon>
        <taxon>Dilleniaceae</taxon>
        <taxon>Dillenia</taxon>
    </lineage>
</organism>
<dbReference type="Proteomes" id="UP001370490">
    <property type="component" value="Unassembled WGS sequence"/>
</dbReference>
<feature type="transmembrane region" description="Helical" evidence="1">
    <location>
        <begin position="108"/>
        <end position="126"/>
    </location>
</feature>
<keyword evidence="1" id="KW-0472">Membrane</keyword>
<comment type="caution">
    <text evidence="3">The sequence shown here is derived from an EMBL/GenBank/DDBJ whole genome shotgun (WGS) entry which is preliminary data.</text>
</comment>
<proteinExistence type="predicted"/>
<feature type="domain" description="Moybdenum cofactor oxidoreductase dimerisation" evidence="2">
    <location>
        <begin position="150"/>
        <end position="213"/>
    </location>
</feature>
<gene>
    <name evidence="3" type="ORF">RJ641_022585</name>
</gene>
<dbReference type="AlphaFoldDB" id="A0AAN8UFE7"/>
<accession>A0AAN8UFE7</accession>
<reference evidence="3 4" key="1">
    <citation type="submission" date="2023-12" db="EMBL/GenBank/DDBJ databases">
        <title>A high-quality genome assembly for Dillenia turbinata (Dilleniales).</title>
        <authorList>
            <person name="Chanderbali A."/>
        </authorList>
    </citation>
    <scope>NUCLEOTIDE SEQUENCE [LARGE SCALE GENOMIC DNA]</scope>
    <source>
        <strain evidence="3">LSX21</strain>
        <tissue evidence="3">Leaf</tissue>
    </source>
</reference>
<dbReference type="EMBL" id="JBAMMX010000027">
    <property type="protein sequence ID" value="KAK6912984.1"/>
    <property type="molecule type" value="Genomic_DNA"/>
</dbReference>
<dbReference type="InterPro" id="IPR036374">
    <property type="entry name" value="OxRdtase_Mopterin-bd_sf"/>
</dbReference>
<evidence type="ECO:0000313" key="3">
    <source>
        <dbReference type="EMBL" id="KAK6912984.1"/>
    </source>
</evidence>
<dbReference type="GO" id="GO:0008482">
    <property type="term" value="F:sulfite oxidase activity"/>
    <property type="evidence" value="ECO:0007669"/>
    <property type="project" value="TreeGrafter"/>
</dbReference>
<dbReference type="GO" id="GO:0005739">
    <property type="term" value="C:mitochondrion"/>
    <property type="evidence" value="ECO:0007669"/>
    <property type="project" value="TreeGrafter"/>
</dbReference>
<dbReference type="Gene3D" id="2.60.40.650">
    <property type="match status" value="1"/>
</dbReference>
<name>A0AAN8UFE7_9MAGN</name>
<dbReference type="SUPFAM" id="SSF56524">
    <property type="entry name" value="Oxidoreductase molybdopterin-binding domain"/>
    <property type="match status" value="1"/>
</dbReference>
<sequence>MENRRFLLPRTLESCAGNRCTALSKIKTVEGVAWTLQLSAMEEHEGSYNASIPLYHASNPEADVLFAYEMNGECAICSLEDVNVINNGMVGILLDAVQILNFITKRNLCIIVSSEFYWCLLVYTGAASDIFICLEIFFISPILLFHLCSVVSGYAVLGGGRGIERIGISADSGKTWIEASRYQKAGTQYDADDIDSGKWAWVLFETHTDVSQGVQR</sequence>
<dbReference type="SUPFAM" id="SSF81296">
    <property type="entry name" value="E set domains"/>
    <property type="match status" value="1"/>
</dbReference>
<evidence type="ECO:0000259" key="2">
    <source>
        <dbReference type="Pfam" id="PF03404"/>
    </source>
</evidence>
<dbReference type="GO" id="GO:0006790">
    <property type="term" value="P:sulfur compound metabolic process"/>
    <property type="evidence" value="ECO:0007669"/>
    <property type="project" value="TreeGrafter"/>
</dbReference>
<evidence type="ECO:0000256" key="1">
    <source>
        <dbReference type="SAM" id="Phobius"/>
    </source>
</evidence>
<dbReference type="InterPro" id="IPR005066">
    <property type="entry name" value="MoCF_OxRdtse_dimer"/>
</dbReference>
<evidence type="ECO:0000313" key="4">
    <source>
        <dbReference type="Proteomes" id="UP001370490"/>
    </source>
</evidence>